<feature type="non-terminal residue" evidence="2">
    <location>
        <position position="566"/>
    </location>
</feature>
<feature type="compositionally biased region" description="Acidic residues" evidence="1">
    <location>
        <begin position="463"/>
        <end position="472"/>
    </location>
</feature>
<feature type="compositionally biased region" description="Acidic residues" evidence="1">
    <location>
        <begin position="485"/>
        <end position="495"/>
    </location>
</feature>
<keyword evidence="3" id="KW-1185">Reference proteome</keyword>
<evidence type="ECO:0000313" key="2">
    <source>
        <dbReference type="EMBL" id="KAJ2936742.1"/>
    </source>
</evidence>
<organism evidence="2 3">
    <name type="scientific">Candolleomyces eurysporus</name>
    <dbReference type="NCBI Taxonomy" id="2828524"/>
    <lineage>
        <taxon>Eukaryota</taxon>
        <taxon>Fungi</taxon>
        <taxon>Dikarya</taxon>
        <taxon>Basidiomycota</taxon>
        <taxon>Agaricomycotina</taxon>
        <taxon>Agaricomycetes</taxon>
        <taxon>Agaricomycetidae</taxon>
        <taxon>Agaricales</taxon>
        <taxon>Agaricineae</taxon>
        <taxon>Psathyrellaceae</taxon>
        <taxon>Candolleomyces</taxon>
    </lineage>
</organism>
<proteinExistence type="predicted"/>
<reference evidence="2" key="1">
    <citation type="submission" date="2022-06" db="EMBL/GenBank/DDBJ databases">
        <title>Genome Sequence of Candolleomyces eurysporus.</title>
        <authorList>
            <person name="Buettner E."/>
        </authorList>
    </citation>
    <scope>NUCLEOTIDE SEQUENCE</scope>
    <source>
        <strain evidence="2">VTCC 930004</strain>
    </source>
</reference>
<dbReference type="EMBL" id="JANBPK010000020">
    <property type="protein sequence ID" value="KAJ2936742.1"/>
    <property type="molecule type" value="Genomic_DNA"/>
</dbReference>
<feature type="compositionally biased region" description="Low complexity" evidence="1">
    <location>
        <begin position="473"/>
        <end position="484"/>
    </location>
</feature>
<dbReference type="Proteomes" id="UP001140091">
    <property type="component" value="Unassembled WGS sequence"/>
</dbReference>
<feature type="region of interest" description="Disordered" evidence="1">
    <location>
        <begin position="463"/>
        <end position="566"/>
    </location>
</feature>
<dbReference type="OrthoDB" id="10503539at2759"/>
<feature type="compositionally biased region" description="Low complexity" evidence="1">
    <location>
        <begin position="330"/>
        <end position="341"/>
    </location>
</feature>
<evidence type="ECO:0000256" key="1">
    <source>
        <dbReference type="SAM" id="MobiDB-lite"/>
    </source>
</evidence>
<name>A0A9W8MNR3_9AGAR</name>
<accession>A0A9W8MNR3</accession>
<evidence type="ECO:0000313" key="3">
    <source>
        <dbReference type="Proteomes" id="UP001140091"/>
    </source>
</evidence>
<dbReference type="AlphaFoldDB" id="A0A9W8MNR3"/>
<feature type="compositionally biased region" description="Acidic residues" evidence="1">
    <location>
        <begin position="533"/>
        <end position="549"/>
    </location>
</feature>
<comment type="caution">
    <text evidence="2">The sequence shown here is derived from an EMBL/GenBank/DDBJ whole genome shotgun (WGS) entry which is preliminary data.</text>
</comment>
<gene>
    <name evidence="2" type="ORF">H1R20_g343</name>
</gene>
<feature type="region of interest" description="Disordered" evidence="1">
    <location>
        <begin position="301"/>
        <end position="352"/>
    </location>
</feature>
<sequence>MPAMFIFDWGLTRISNVLSTIKLSGLNLIHAGKAVVLASRPGATRVLEIAAEAFAPVVEEVAVPVLEVVEEVAPAVNVATVSVVEPVSESLIPVVEVVAKAADPVTDIATNITGPIIEVVQEIVSPFVSPTVEIAKELSLPAGPLPELLDFTLSEGPQFVRLGQMDLISDSVEMHSRSFDATAVYCIFLLSFFIWGWVRCIRRRIAEPETGFAASRARRAYFPVPVLQLVSSLFSRPQAAYSPVPITVLSDGFALDKDLLRVATFQTFVNGFAQDNGLSHSATTELCNSYITGSFPTVVSPAPPSGLSPSASVGEVAEPSGSREGDDDSSTSVSPPVETPENAFTRLDGTPVRRRRASIDMSDAFVESENSRAARTARSAEQHVSPRNWQVALDRARELAASLEEGFGSDLENGGRIDISILEGLDLTTLFCLHMELTSGWRGTPEPFRFKRNVAFSKPDMSFEEDDLEDEIPPLISRSNSGSEYESEYESDTEQAYEARFSRSNAPSPAGDIGLMVNGFSVSEDRSGSLGDSSDEGAELAEDEDEEVTAQDVNEPNGSVSTVELP</sequence>
<protein>
    <submittedName>
        <fullName evidence="2">Uncharacterized protein</fullName>
    </submittedName>
</protein>
<feature type="compositionally biased region" description="Polar residues" evidence="1">
    <location>
        <begin position="551"/>
        <end position="566"/>
    </location>
</feature>